<dbReference type="InterPro" id="IPR043502">
    <property type="entry name" value="DNA/RNA_pol_sf"/>
</dbReference>
<dbReference type="SUPFAM" id="SSF56672">
    <property type="entry name" value="DNA/RNA polymerases"/>
    <property type="match status" value="1"/>
</dbReference>
<reference evidence="1" key="1">
    <citation type="submission" date="2020-06" db="EMBL/GenBank/DDBJ databases">
        <authorList>
            <person name="Li T."/>
            <person name="Hu X."/>
            <person name="Zhang T."/>
            <person name="Song X."/>
            <person name="Zhang H."/>
            <person name="Dai N."/>
            <person name="Sheng W."/>
            <person name="Hou X."/>
            <person name="Wei L."/>
        </authorList>
    </citation>
    <scope>NUCLEOTIDE SEQUENCE</scope>
    <source>
        <strain evidence="1">G01</strain>
        <tissue evidence="1">Leaf</tissue>
    </source>
</reference>
<proteinExistence type="predicted"/>
<dbReference type="Gene3D" id="3.30.70.270">
    <property type="match status" value="1"/>
</dbReference>
<sequence>MTIVMRYEAMEFLFIPFGPKNAPATFSTLMNQVLVRLREHELVKVLKCSFAQETISFLLHFFFKEKWIRMVPKKVQAIKECQLPIDLH</sequence>
<accession>A0AAW2KDS3</accession>
<dbReference type="EMBL" id="JACGWK010000203">
    <property type="protein sequence ID" value="KAL0304638.1"/>
    <property type="molecule type" value="Genomic_DNA"/>
</dbReference>
<dbReference type="AlphaFoldDB" id="A0AAW2KDS3"/>
<reference evidence="1" key="2">
    <citation type="journal article" date="2024" name="Plant">
        <title>Genomic evolution and insights into agronomic trait innovations of Sesamum species.</title>
        <authorList>
            <person name="Miao H."/>
            <person name="Wang L."/>
            <person name="Qu L."/>
            <person name="Liu H."/>
            <person name="Sun Y."/>
            <person name="Le M."/>
            <person name="Wang Q."/>
            <person name="Wei S."/>
            <person name="Zheng Y."/>
            <person name="Lin W."/>
            <person name="Duan Y."/>
            <person name="Cao H."/>
            <person name="Xiong S."/>
            <person name="Wang X."/>
            <person name="Wei L."/>
            <person name="Li C."/>
            <person name="Ma Q."/>
            <person name="Ju M."/>
            <person name="Zhao R."/>
            <person name="Li G."/>
            <person name="Mu C."/>
            <person name="Tian Q."/>
            <person name="Mei H."/>
            <person name="Zhang T."/>
            <person name="Gao T."/>
            <person name="Zhang H."/>
        </authorList>
    </citation>
    <scope>NUCLEOTIDE SEQUENCE</scope>
    <source>
        <strain evidence="1">G01</strain>
    </source>
</reference>
<evidence type="ECO:0000313" key="1">
    <source>
        <dbReference type="EMBL" id="KAL0304638.1"/>
    </source>
</evidence>
<protein>
    <recommendedName>
        <fullName evidence="2">Reverse transcriptase</fullName>
    </recommendedName>
</protein>
<comment type="caution">
    <text evidence="1">The sequence shown here is derived from an EMBL/GenBank/DDBJ whole genome shotgun (WGS) entry which is preliminary data.</text>
</comment>
<name>A0AAW2KDS3_9LAMI</name>
<gene>
    <name evidence="1" type="ORF">Sangu_3073400</name>
</gene>
<evidence type="ECO:0008006" key="2">
    <source>
        <dbReference type="Google" id="ProtNLM"/>
    </source>
</evidence>
<organism evidence="1">
    <name type="scientific">Sesamum angustifolium</name>
    <dbReference type="NCBI Taxonomy" id="2727405"/>
    <lineage>
        <taxon>Eukaryota</taxon>
        <taxon>Viridiplantae</taxon>
        <taxon>Streptophyta</taxon>
        <taxon>Embryophyta</taxon>
        <taxon>Tracheophyta</taxon>
        <taxon>Spermatophyta</taxon>
        <taxon>Magnoliopsida</taxon>
        <taxon>eudicotyledons</taxon>
        <taxon>Gunneridae</taxon>
        <taxon>Pentapetalae</taxon>
        <taxon>asterids</taxon>
        <taxon>lamiids</taxon>
        <taxon>Lamiales</taxon>
        <taxon>Pedaliaceae</taxon>
        <taxon>Sesamum</taxon>
    </lineage>
</organism>
<dbReference type="InterPro" id="IPR043128">
    <property type="entry name" value="Rev_trsase/Diguanyl_cyclase"/>
</dbReference>